<sequence length="111" mass="11707">MARAATSNSAPKATGDISADMEAQIAHLKAEMSKLAESVSNAGSVIAKDVKGNARVRGEQVRRQSEATIRDLREQLDEIEATVSGHVRERPLTAIAAAAGVGFLVALLARR</sequence>
<dbReference type="RefSeq" id="WP_133283176.1">
    <property type="nucleotide sequence ID" value="NZ_SMSI01000001.1"/>
</dbReference>
<keyword evidence="5" id="KW-1185">Reference proteome</keyword>
<evidence type="ECO:0000256" key="1">
    <source>
        <dbReference type="SAM" id="Coils"/>
    </source>
</evidence>
<comment type="caution">
    <text evidence="4">The sequence shown here is derived from an EMBL/GenBank/DDBJ whole genome shotgun (WGS) entry which is preliminary data.</text>
</comment>
<reference evidence="4 5" key="1">
    <citation type="journal article" date="2013" name="Int. J. Syst. Evol. Microbiol.">
        <title>Hoeflea suaedae sp. nov., an endophytic bacterium isolated from the root of the halophyte Suaeda maritima.</title>
        <authorList>
            <person name="Chung E.J."/>
            <person name="Park J.A."/>
            <person name="Pramanik P."/>
            <person name="Bibi F."/>
            <person name="Jeon C.O."/>
            <person name="Chung Y.R."/>
        </authorList>
    </citation>
    <scope>NUCLEOTIDE SEQUENCE [LARGE SCALE GENOMIC DNA]</scope>
    <source>
        <strain evidence="4 5">YC6898</strain>
    </source>
</reference>
<dbReference type="Proteomes" id="UP000295131">
    <property type="component" value="Unassembled WGS sequence"/>
</dbReference>
<name>A0A4R5PNX9_9HYPH</name>
<evidence type="ECO:0000313" key="4">
    <source>
        <dbReference type="EMBL" id="TDH38341.1"/>
    </source>
</evidence>
<feature type="coiled-coil region" evidence="1">
    <location>
        <begin position="62"/>
        <end position="89"/>
    </location>
</feature>
<organism evidence="4 5">
    <name type="scientific">Pseudohoeflea suaedae</name>
    <dbReference type="NCBI Taxonomy" id="877384"/>
    <lineage>
        <taxon>Bacteria</taxon>
        <taxon>Pseudomonadati</taxon>
        <taxon>Pseudomonadota</taxon>
        <taxon>Alphaproteobacteria</taxon>
        <taxon>Hyphomicrobiales</taxon>
        <taxon>Rhizobiaceae</taxon>
        <taxon>Pseudohoeflea</taxon>
    </lineage>
</organism>
<feature type="domain" description="DUF883" evidence="3">
    <location>
        <begin position="87"/>
        <end position="110"/>
    </location>
</feature>
<keyword evidence="2" id="KW-1133">Transmembrane helix</keyword>
<dbReference type="InterPro" id="IPR043605">
    <property type="entry name" value="DUF883_C"/>
</dbReference>
<keyword evidence="2" id="KW-0472">Membrane</keyword>
<evidence type="ECO:0000313" key="5">
    <source>
        <dbReference type="Proteomes" id="UP000295131"/>
    </source>
</evidence>
<protein>
    <submittedName>
        <fullName evidence="4">DUF883 family protein</fullName>
    </submittedName>
</protein>
<dbReference type="Pfam" id="PF19029">
    <property type="entry name" value="DUF883_C"/>
    <property type="match status" value="1"/>
</dbReference>
<dbReference type="EMBL" id="SMSI01000001">
    <property type="protein sequence ID" value="TDH38341.1"/>
    <property type="molecule type" value="Genomic_DNA"/>
</dbReference>
<keyword evidence="2" id="KW-0812">Transmembrane</keyword>
<dbReference type="AlphaFoldDB" id="A0A4R5PNX9"/>
<feature type="transmembrane region" description="Helical" evidence="2">
    <location>
        <begin position="92"/>
        <end position="109"/>
    </location>
</feature>
<evidence type="ECO:0000256" key="2">
    <source>
        <dbReference type="SAM" id="Phobius"/>
    </source>
</evidence>
<accession>A0A4R5PNX9</accession>
<proteinExistence type="predicted"/>
<keyword evidence="1" id="KW-0175">Coiled coil</keyword>
<evidence type="ECO:0000259" key="3">
    <source>
        <dbReference type="Pfam" id="PF19029"/>
    </source>
</evidence>
<gene>
    <name evidence="4" type="ORF">E2A64_04295</name>
</gene>
<dbReference type="OrthoDB" id="8454349at2"/>